<feature type="disulfide bond" description="Redox-active" evidence="8">
    <location>
        <begin position="62"/>
        <end position="65"/>
    </location>
</feature>
<evidence type="ECO:0000256" key="3">
    <source>
        <dbReference type="ARBA" id="ARBA00022729"/>
    </source>
</evidence>
<dbReference type="GO" id="GO:0042597">
    <property type="term" value="C:periplasmic space"/>
    <property type="evidence" value="ECO:0007669"/>
    <property type="project" value="UniProtKB-SubCell"/>
</dbReference>
<dbReference type="Proteomes" id="UP000091969">
    <property type="component" value="Unassembled WGS sequence"/>
</dbReference>
<evidence type="ECO:0000313" key="11">
    <source>
        <dbReference type="EMBL" id="OBS31208.1"/>
    </source>
</evidence>
<evidence type="ECO:0000256" key="5">
    <source>
        <dbReference type="ARBA" id="ARBA00023157"/>
    </source>
</evidence>
<feature type="domain" description="Thioredoxin" evidence="10">
    <location>
        <begin position="13"/>
        <end position="178"/>
    </location>
</feature>
<dbReference type="Pfam" id="PF01323">
    <property type="entry name" value="DSBA"/>
    <property type="match status" value="1"/>
</dbReference>
<gene>
    <name evidence="11" type="ORF">A9O67_03245</name>
</gene>
<evidence type="ECO:0000259" key="10">
    <source>
        <dbReference type="PROSITE" id="PS51352"/>
    </source>
</evidence>
<keyword evidence="6" id="KW-0676">Redox-active center</keyword>
<evidence type="ECO:0000256" key="6">
    <source>
        <dbReference type="ARBA" id="ARBA00023284"/>
    </source>
</evidence>
<evidence type="ECO:0000256" key="9">
    <source>
        <dbReference type="SAM" id="SignalP"/>
    </source>
</evidence>
<dbReference type="Gene3D" id="3.40.30.10">
    <property type="entry name" value="Glutaredoxin"/>
    <property type="match status" value="1"/>
</dbReference>
<evidence type="ECO:0000256" key="4">
    <source>
        <dbReference type="ARBA" id="ARBA00022764"/>
    </source>
</evidence>
<feature type="signal peptide" evidence="9">
    <location>
        <begin position="1"/>
        <end position="26"/>
    </location>
</feature>
<dbReference type="PIRSF" id="PIRSF001488">
    <property type="entry name" value="Tdi_protein"/>
    <property type="match status" value="1"/>
</dbReference>
<dbReference type="InterPro" id="IPR050824">
    <property type="entry name" value="Thiol_disulfide_DsbA"/>
</dbReference>
<dbReference type="GO" id="GO:0016491">
    <property type="term" value="F:oxidoreductase activity"/>
    <property type="evidence" value="ECO:0007669"/>
    <property type="project" value="InterPro"/>
</dbReference>
<dbReference type="RefSeq" id="WP_068608116.1">
    <property type="nucleotide sequence ID" value="NZ_LZDH01000045.1"/>
</dbReference>
<dbReference type="SMR" id="A0A1A6DWH9"/>
<organism evidence="11 12">
    <name type="scientific">Tepidimonas fonticaldi</name>
    <dbReference type="NCBI Taxonomy" id="1101373"/>
    <lineage>
        <taxon>Bacteria</taxon>
        <taxon>Pseudomonadati</taxon>
        <taxon>Pseudomonadota</taxon>
        <taxon>Betaproteobacteria</taxon>
        <taxon>Burkholderiales</taxon>
        <taxon>Tepidimonas</taxon>
    </lineage>
</organism>
<protein>
    <recommendedName>
        <fullName evidence="7">Thiol:disulfide interchange protein</fullName>
    </recommendedName>
</protein>
<sequence>MQRRHFHATLLGLGAAATLPAAFAQAQDGLREGTDYRRLNKPAPVDTGPGQVEVLEFFAYSCIHCFRFEPLMTAWMRKLPKEIVVRRVPVGFNAAFEPMQRLYFTLEAMGRLGDLHEKAFKAIHEERERFNSLDAVAAWAAKQGLDRQAFTQTYQSFGVSGKVKRALQLQDAYEVEATPSLGIAGRFIVPGQAARTLVVADALIARVRQA</sequence>
<dbReference type="InterPro" id="IPR023205">
    <property type="entry name" value="DsbA/DsbL"/>
</dbReference>
<name>A0A1A6DWH9_9BURK</name>
<keyword evidence="3 9" id="KW-0732">Signal</keyword>
<dbReference type="PROSITE" id="PS51352">
    <property type="entry name" value="THIOREDOXIN_2"/>
    <property type="match status" value="1"/>
</dbReference>
<dbReference type="PANTHER" id="PTHR35891">
    <property type="entry name" value="THIOL:DISULFIDE INTERCHANGE PROTEIN DSBA"/>
    <property type="match status" value="1"/>
</dbReference>
<dbReference type="STRING" id="1101373.A9O67_03245"/>
<keyword evidence="5 7" id="KW-1015">Disulfide bond</keyword>
<dbReference type="SUPFAM" id="SSF52833">
    <property type="entry name" value="Thioredoxin-like"/>
    <property type="match status" value="1"/>
</dbReference>
<evidence type="ECO:0000313" key="12">
    <source>
        <dbReference type="Proteomes" id="UP000091969"/>
    </source>
</evidence>
<reference evidence="11 12" key="1">
    <citation type="submission" date="2016-06" db="EMBL/GenBank/DDBJ databases">
        <title>Genome sequence of Tepidimonas fonticaldi PL17.</title>
        <authorList>
            <person name="Pinnaka A.K."/>
        </authorList>
    </citation>
    <scope>NUCLEOTIDE SEQUENCE [LARGE SCALE GENOMIC DNA]</scope>
    <source>
        <strain evidence="11 12">PL17</strain>
    </source>
</reference>
<dbReference type="InterPro" id="IPR036249">
    <property type="entry name" value="Thioredoxin-like_sf"/>
</dbReference>
<dbReference type="InterPro" id="IPR001853">
    <property type="entry name" value="DSBA-like_thioredoxin_dom"/>
</dbReference>
<evidence type="ECO:0000256" key="8">
    <source>
        <dbReference type="PIRSR" id="PIRSR001488-1"/>
    </source>
</evidence>
<keyword evidence="4 7" id="KW-0574">Periplasm</keyword>
<keyword evidence="12" id="KW-1185">Reference proteome</keyword>
<comment type="caution">
    <text evidence="11">The sequence shown here is derived from an EMBL/GenBank/DDBJ whole genome shotgun (WGS) entry which is preliminary data.</text>
</comment>
<evidence type="ECO:0000256" key="7">
    <source>
        <dbReference type="PIRNR" id="PIRNR001488"/>
    </source>
</evidence>
<dbReference type="InterPro" id="IPR013766">
    <property type="entry name" value="Thioredoxin_domain"/>
</dbReference>
<feature type="chain" id="PRO_5008343812" description="Thiol:disulfide interchange protein" evidence="9">
    <location>
        <begin position="27"/>
        <end position="210"/>
    </location>
</feature>
<proteinExistence type="inferred from homology"/>
<accession>A0A1A6DWH9</accession>
<dbReference type="CDD" id="cd03019">
    <property type="entry name" value="DsbA_DsbA"/>
    <property type="match status" value="1"/>
</dbReference>
<comment type="subcellular location">
    <subcellularLocation>
        <location evidence="1 7">Periplasm</location>
    </subcellularLocation>
</comment>
<comment type="similarity">
    <text evidence="2">Belongs to the thioredoxin family. DsbA subfamily.</text>
</comment>
<evidence type="ECO:0000256" key="2">
    <source>
        <dbReference type="ARBA" id="ARBA00005791"/>
    </source>
</evidence>
<dbReference type="OrthoDB" id="9784896at2"/>
<dbReference type="EMBL" id="LZDH01000045">
    <property type="protein sequence ID" value="OBS31208.1"/>
    <property type="molecule type" value="Genomic_DNA"/>
</dbReference>
<evidence type="ECO:0000256" key="1">
    <source>
        <dbReference type="ARBA" id="ARBA00004418"/>
    </source>
</evidence>
<dbReference type="PANTHER" id="PTHR35891:SF3">
    <property type="entry name" value="THIOL:DISULFIDE INTERCHANGE PROTEIN DSBL"/>
    <property type="match status" value="1"/>
</dbReference>
<dbReference type="AlphaFoldDB" id="A0A1A6DWH9"/>